<accession>A0A510ULW2</accession>
<dbReference type="EMBL" id="BJTZ01000035">
    <property type="protein sequence ID" value="GEK15653.1"/>
    <property type="molecule type" value="Genomic_DNA"/>
</dbReference>
<protein>
    <recommendedName>
        <fullName evidence="1">Transposase IS204/IS1001/IS1096/IS1165 DDE domain-containing protein</fullName>
    </recommendedName>
</protein>
<name>A0A510ULW2_ALIFS</name>
<comment type="caution">
    <text evidence="2">The sequence shown here is derived from an EMBL/GenBank/DDBJ whole genome shotgun (WGS) entry which is preliminary data.</text>
</comment>
<dbReference type="AlphaFoldDB" id="A0A510ULW2"/>
<proteinExistence type="predicted"/>
<reference evidence="2 3" key="1">
    <citation type="submission" date="2019-07" db="EMBL/GenBank/DDBJ databases">
        <title>Whole genome shotgun sequence of Aliivibrio fischeri NBRC 101058.</title>
        <authorList>
            <person name="Hosoyama A."/>
            <person name="Uohara A."/>
            <person name="Ohji S."/>
            <person name="Ichikawa N."/>
        </authorList>
    </citation>
    <scope>NUCLEOTIDE SEQUENCE [LARGE SCALE GENOMIC DNA]</scope>
    <source>
        <strain evidence="2 3">NBRC 101058</strain>
    </source>
</reference>
<dbReference type="PANTHER" id="PTHR33498:SF1">
    <property type="entry name" value="TRANSPOSASE FOR INSERTION SEQUENCE ELEMENT IS1557"/>
    <property type="match status" value="1"/>
</dbReference>
<feature type="domain" description="Transposase IS204/IS1001/IS1096/IS1165 DDE" evidence="1">
    <location>
        <begin position="1"/>
        <end position="147"/>
    </location>
</feature>
<dbReference type="Pfam" id="PF01610">
    <property type="entry name" value="DDE_Tnp_ISL3"/>
    <property type="match status" value="1"/>
</dbReference>
<dbReference type="Proteomes" id="UP000321787">
    <property type="component" value="Unassembled WGS sequence"/>
</dbReference>
<sequence>MDEFAIFKGHRYATVIADAKTYQVIWIGLGRSRKDIRPFFEQLGKHGKNIEAVAMYMNTAFDLEAQLHCPNARIVYDLFHVVAKFGREVMDRVRVDQVNRLTQDKKVREWVKRSRWVLLKNRNNLNAQQESYLDEILSINKDLMTTYIKQ</sequence>
<evidence type="ECO:0000259" key="1">
    <source>
        <dbReference type="Pfam" id="PF01610"/>
    </source>
</evidence>
<evidence type="ECO:0000313" key="2">
    <source>
        <dbReference type="EMBL" id="GEK15653.1"/>
    </source>
</evidence>
<dbReference type="PANTHER" id="PTHR33498">
    <property type="entry name" value="TRANSPOSASE FOR INSERTION SEQUENCE ELEMENT IS1557"/>
    <property type="match status" value="1"/>
</dbReference>
<dbReference type="InterPro" id="IPR047951">
    <property type="entry name" value="Transpos_ISL3"/>
</dbReference>
<dbReference type="RefSeq" id="WP_236797376.1">
    <property type="nucleotide sequence ID" value="NZ_BJTZ01000035.1"/>
</dbReference>
<organism evidence="2 3">
    <name type="scientific">Aliivibrio fischeri</name>
    <name type="common">Vibrio fischeri</name>
    <dbReference type="NCBI Taxonomy" id="668"/>
    <lineage>
        <taxon>Bacteria</taxon>
        <taxon>Pseudomonadati</taxon>
        <taxon>Pseudomonadota</taxon>
        <taxon>Gammaproteobacteria</taxon>
        <taxon>Vibrionales</taxon>
        <taxon>Vibrionaceae</taxon>
        <taxon>Aliivibrio</taxon>
    </lineage>
</organism>
<dbReference type="InterPro" id="IPR002560">
    <property type="entry name" value="Transposase_DDE"/>
</dbReference>
<evidence type="ECO:0000313" key="3">
    <source>
        <dbReference type="Proteomes" id="UP000321787"/>
    </source>
</evidence>
<gene>
    <name evidence="2" type="ORF">AFI02nite_36890</name>
</gene>